<dbReference type="InterPro" id="IPR056818">
    <property type="entry name" value="GlmU/GlgC-like_hexapep"/>
</dbReference>
<protein>
    <submittedName>
        <fullName evidence="7">Glucose-1-phosphate adenylyltransferase</fullName>
        <ecNumber evidence="7">2.7.7.27</ecNumber>
    </submittedName>
</protein>
<dbReference type="SUPFAM" id="SSF51161">
    <property type="entry name" value="Trimeric LpxA-like enzymes"/>
    <property type="match status" value="1"/>
</dbReference>
<feature type="domain" description="Glucose-1-phosphate adenylyltransferase/Bifunctional protein GlmU-like C-terminal hexapeptide" evidence="6">
    <location>
        <begin position="86"/>
        <end position="189"/>
    </location>
</feature>
<evidence type="ECO:0000256" key="4">
    <source>
        <dbReference type="ARBA" id="ARBA00023056"/>
    </source>
</evidence>
<comment type="similarity">
    <text evidence="1">Belongs to the bacterial/plant glucose-1-phosphate adenylyltransferase family.</text>
</comment>
<dbReference type="EMBL" id="QNZM01000221">
    <property type="protein sequence ID" value="RTZ79523.1"/>
    <property type="molecule type" value="Genomic_DNA"/>
</dbReference>
<reference evidence="7 8" key="1">
    <citation type="submission" date="2018-06" db="EMBL/GenBank/DDBJ databases">
        <title>Combined omics and stable isotope probing to characterize newly discovered Mariana Back-Arc vent microbial communities.</title>
        <authorList>
            <person name="Trembath-Reichert E."/>
            <person name="Huber J.A."/>
        </authorList>
    </citation>
    <scope>NUCLEOTIDE SEQUENCE [LARGE SCALE GENOMIC DNA]</scope>
    <source>
        <strain evidence="7">MAG 63_2</strain>
    </source>
</reference>
<dbReference type="EC" id="2.7.7.27" evidence="7"/>
<dbReference type="GO" id="GO:0005978">
    <property type="term" value="P:glycogen biosynthetic process"/>
    <property type="evidence" value="ECO:0007669"/>
    <property type="project" value="UniProtKB-KW"/>
</dbReference>
<comment type="caution">
    <text evidence="7">The sequence shown here is derived from an EMBL/GenBank/DDBJ whole genome shotgun (WGS) entry which is preliminary data.</text>
</comment>
<dbReference type="Pfam" id="PF24894">
    <property type="entry name" value="Hexapep_GlmU"/>
    <property type="match status" value="1"/>
</dbReference>
<evidence type="ECO:0000256" key="3">
    <source>
        <dbReference type="ARBA" id="ARBA00022695"/>
    </source>
</evidence>
<evidence type="ECO:0000313" key="7">
    <source>
        <dbReference type="EMBL" id="RTZ79523.1"/>
    </source>
</evidence>
<dbReference type="AlphaFoldDB" id="A0A432G6U1"/>
<feature type="domain" description="Nucleotidyl transferase" evidence="5">
    <location>
        <begin position="4"/>
        <end position="62"/>
    </location>
</feature>
<keyword evidence="4" id="KW-0320">Glycogen biosynthesis</keyword>
<dbReference type="Proteomes" id="UP000286732">
    <property type="component" value="Unassembled WGS sequence"/>
</dbReference>
<name>A0A432G6U1_9DELT</name>
<evidence type="ECO:0000256" key="2">
    <source>
        <dbReference type="ARBA" id="ARBA00022679"/>
    </source>
</evidence>
<dbReference type="CDD" id="cd04651">
    <property type="entry name" value="LbH_G1P_AT_C"/>
    <property type="match status" value="1"/>
</dbReference>
<keyword evidence="3 7" id="KW-0548">Nucleotidyltransferase</keyword>
<evidence type="ECO:0000256" key="1">
    <source>
        <dbReference type="ARBA" id="ARBA00010443"/>
    </source>
</evidence>
<dbReference type="Pfam" id="PF00483">
    <property type="entry name" value="NTP_transferase"/>
    <property type="match status" value="1"/>
</dbReference>
<dbReference type="Gene3D" id="3.90.550.10">
    <property type="entry name" value="Spore Coat Polysaccharide Biosynthesis Protein SpsA, Chain A"/>
    <property type="match status" value="1"/>
</dbReference>
<evidence type="ECO:0000259" key="5">
    <source>
        <dbReference type="Pfam" id="PF00483"/>
    </source>
</evidence>
<dbReference type="InterPro" id="IPR011004">
    <property type="entry name" value="Trimer_LpxA-like_sf"/>
</dbReference>
<proteinExistence type="inferred from homology"/>
<dbReference type="InterPro" id="IPR029044">
    <property type="entry name" value="Nucleotide-diphossugar_trans"/>
</dbReference>
<accession>A0A432G6U1</accession>
<keyword evidence="2 7" id="KW-0808">Transferase</keyword>
<dbReference type="SUPFAM" id="SSF53448">
    <property type="entry name" value="Nucleotide-diphospho-sugar transferases"/>
    <property type="match status" value="1"/>
</dbReference>
<feature type="non-terminal residue" evidence="7">
    <location>
        <position position="1"/>
    </location>
</feature>
<evidence type="ECO:0000259" key="6">
    <source>
        <dbReference type="Pfam" id="PF24894"/>
    </source>
</evidence>
<dbReference type="InterPro" id="IPR005835">
    <property type="entry name" value="NTP_transferase_dom"/>
</dbReference>
<dbReference type="PANTHER" id="PTHR43523">
    <property type="entry name" value="GLUCOSE-1-PHOSPHATE ADENYLYLTRANSFERASE-RELATED"/>
    <property type="match status" value="1"/>
</dbReference>
<dbReference type="Gene3D" id="2.160.10.10">
    <property type="entry name" value="Hexapeptide repeat proteins"/>
    <property type="match status" value="1"/>
</dbReference>
<evidence type="ECO:0000313" key="8">
    <source>
        <dbReference type="Proteomes" id="UP000286732"/>
    </source>
</evidence>
<dbReference type="InterPro" id="IPR011831">
    <property type="entry name" value="ADP-Glc_PPase"/>
</dbReference>
<sequence>DAADKESSHDFGNDILPRMFPDGKVFVYDFSQNYIPRAEEEEKGYWKDVGSLDTFWEANMDLVGLHPHFNLYNKKWPVLTYIPPLPPAKFVHFNDSRTGHAINSMIGSGTIISGALVENSVVGYSVRIHSFAHVEHSVIMNNVEIGREAKIRKAIIDKHVRIAPGANVGYDLDTDRKKFQITENGIVVIPKGAKVA</sequence>
<dbReference type="GO" id="GO:0008878">
    <property type="term" value="F:glucose-1-phosphate adenylyltransferase activity"/>
    <property type="evidence" value="ECO:0007669"/>
    <property type="project" value="UniProtKB-EC"/>
</dbReference>
<gene>
    <name evidence="7" type="primary">glgC</name>
    <name evidence="7" type="ORF">DSY98_05730</name>
</gene>
<dbReference type="PANTHER" id="PTHR43523:SF2">
    <property type="entry name" value="GLUCOSE-1-PHOSPHATE ADENYLYLTRANSFERASE"/>
    <property type="match status" value="1"/>
</dbReference>
<organism evidence="7 8">
    <name type="scientific">SAR324 cluster bacterium</name>
    <dbReference type="NCBI Taxonomy" id="2024889"/>
    <lineage>
        <taxon>Bacteria</taxon>
        <taxon>Deltaproteobacteria</taxon>
        <taxon>SAR324 cluster</taxon>
    </lineage>
</organism>